<dbReference type="AlphaFoldDB" id="G0MDT1"/>
<dbReference type="HOGENOM" id="CLU_759169_0_0_1"/>
<proteinExistence type="predicted"/>
<dbReference type="InParanoid" id="G0MDT1"/>
<dbReference type="PANTHER" id="PTHR31379:SF1">
    <property type="entry name" value="F-BOX C PROTEIN-RELATED"/>
    <property type="match status" value="1"/>
</dbReference>
<keyword evidence="1" id="KW-0175">Coiled coil</keyword>
<name>G0MDT1_CAEBE</name>
<keyword evidence="3" id="KW-1185">Reference proteome</keyword>
<dbReference type="Proteomes" id="UP000008068">
    <property type="component" value="Unassembled WGS sequence"/>
</dbReference>
<evidence type="ECO:0000313" key="3">
    <source>
        <dbReference type="Proteomes" id="UP000008068"/>
    </source>
</evidence>
<dbReference type="OrthoDB" id="5889831at2759"/>
<sequence length="368" mass="43025">MQQFQKPLAYSCWEHVLQSLGANSRLVLYIRCPGIRTIDRKIPLKLQHIKTNSNQLTINSTTFTIGVIRHYLGGYQPPPWAQEDNDNGGVPFDVGRFQAKNNYSAKEKLLKDSAPSDEDATRCFENRQMLQEALSKLVLERIYSKRKLLERIIKDLREKIRNYDEQLAISQLKFEYYIMLSITTDGINSRELLCYNVPLADAMKYFAKKLIENREIICNSVDLDREQRMCQSNFSIENNVLGNVIKFYDQGIKSIEFPWCNAKFEHIQQPRYSTAPFFIKFYIPESALDTTIKSIHNMEQPVRRKKLGREDFPLRINTNLPSPNKATTSKWVFTFVLEHEASELFPTEPWDYSVLIRGWEQLPRGSQY</sequence>
<gene>
    <name evidence="2" type="ORF">CAEBREN_22509</name>
</gene>
<dbReference type="InterPro" id="IPR021942">
    <property type="entry name" value="DUF3557"/>
</dbReference>
<dbReference type="EMBL" id="GL379790">
    <property type="protein sequence ID" value="EGT49590.1"/>
    <property type="molecule type" value="Genomic_DNA"/>
</dbReference>
<evidence type="ECO:0000313" key="2">
    <source>
        <dbReference type="EMBL" id="EGT49590.1"/>
    </source>
</evidence>
<dbReference type="PANTHER" id="PTHR31379">
    <property type="entry name" value="F-BOX C PROTEIN-RELATED-RELATED"/>
    <property type="match status" value="1"/>
</dbReference>
<protein>
    <submittedName>
        <fullName evidence="2">Uncharacterized protein</fullName>
    </submittedName>
</protein>
<feature type="coiled-coil region" evidence="1">
    <location>
        <begin position="139"/>
        <end position="173"/>
    </location>
</feature>
<reference evidence="3" key="1">
    <citation type="submission" date="2011-07" db="EMBL/GenBank/DDBJ databases">
        <authorList>
            <consortium name="Caenorhabditis brenneri Sequencing and Analysis Consortium"/>
            <person name="Wilson R.K."/>
        </authorList>
    </citation>
    <scope>NUCLEOTIDE SEQUENCE [LARGE SCALE GENOMIC DNA]</scope>
    <source>
        <strain evidence="3">PB2801</strain>
    </source>
</reference>
<evidence type="ECO:0000256" key="1">
    <source>
        <dbReference type="SAM" id="Coils"/>
    </source>
</evidence>
<dbReference type="eggNOG" id="ENOG502TK27">
    <property type="taxonomic scope" value="Eukaryota"/>
</dbReference>
<organism evidence="3">
    <name type="scientific">Caenorhabditis brenneri</name>
    <name type="common">Nematode worm</name>
    <dbReference type="NCBI Taxonomy" id="135651"/>
    <lineage>
        <taxon>Eukaryota</taxon>
        <taxon>Metazoa</taxon>
        <taxon>Ecdysozoa</taxon>
        <taxon>Nematoda</taxon>
        <taxon>Chromadorea</taxon>
        <taxon>Rhabditida</taxon>
        <taxon>Rhabditina</taxon>
        <taxon>Rhabditomorpha</taxon>
        <taxon>Rhabditoidea</taxon>
        <taxon>Rhabditidae</taxon>
        <taxon>Peloderinae</taxon>
        <taxon>Caenorhabditis</taxon>
    </lineage>
</organism>
<accession>G0MDT1</accession>